<dbReference type="Proteomes" id="UP000828048">
    <property type="component" value="Chromosome 10"/>
</dbReference>
<keyword evidence="2" id="KW-1185">Reference proteome</keyword>
<evidence type="ECO:0000313" key="2">
    <source>
        <dbReference type="Proteomes" id="UP000828048"/>
    </source>
</evidence>
<accession>A0ACB7XL86</accession>
<proteinExistence type="predicted"/>
<protein>
    <submittedName>
        <fullName evidence="1">Uncharacterized protein</fullName>
    </submittedName>
</protein>
<sequence>MGQGRCSGGGPMRKASRKPPLNGVFFPTHHSNEEEITPLFSDDFRQSSVYSSASKSTAVSTKSFPSFLLAFFLVFHLLFLHSSGSSCPSSFDCGPLGPMKFPFTSLTDPQCGLCTLSCHEQAPKVFLGDEGRSIQVSSIDDNAIKISDPFLKDLIDNKSCGFFSYINSPYTPYISYTISPNLTFVKCLPSNPEHKNQTDLKYFSGNCTRYRGEGCHGNIIYFSYRNNTVPPLGSFPRNCASFQLPIVSSVEDRNLSDPFSLLTANFSIEYHVSKECQTCLANYSQCLRDNREFHCLNEKRGTDEIGGRIRLGLILGTVIPGVILLLCFILIIRYRKKWRNYFSSYTIWSNTSGHLSKGGLDEGSSYFGIPVFSYSELKEATHNFDPSKELGDGGFGTVYHGKLRDRREVAVKRLYQHNYKRVAQFLNEIEILTHLRHPNLVTLYGCTSRHSRELLPVYEYIPNGTVSDHLHELISSLPAVDISRHRLEINLANLAISRIQDGAFNELIDPSLGFNSDSSVERMTTSVAEVAFRCLQLEKEMRPRMNEVLEALEGIQDYKDDEIEEMPPPSPDGDKVELLNSSKVPPSQDSSTIEWFSSSTASISSV</sequence>
<evidence type="ECO:0000313" key="1">
    <source>
        <dbReference type="EMBL" id="KAH7841536.1"/>
    </source>
</evidence>
<gene>
    <name evidence="1" type="ORF">Vadar_031238</name>
</gene>
<comment type="caution">
    <text evidence="1">The sequence shown here is derived from an EMBL/GenBank/DDBJ whole genome shotgun (WGS) entry which is preliminary data.</text>
</comment>
<reference evidence="1 2" key="1">
    <citation type="journal article" date="2021" name="Hortic Res">
        <title>High-quality reference genome and annotation aids understanding of berry development for evergreen blueberry (Vaccinium darrowii).</title>
        <authorList>
            <person name="Yu J."/>
            <person name="Hulse-Kemp A.M."/>
            <person name="Babiker E."/>
            <person name="Staton M."/>
        </authorList>
    </citation>
    <scope>NUCLEOTIDE SEQUENCE [LARGE SCALE GENOMIC DNA]</scope>
    <source>
        <strain evidence="2">cv. NJ 8807/NJ 8810</strain>
        <tissue evidence="1">Young leaf</tissue>
    </source>
</reference>
<organism evidence="1 2">
    <name type="scientific">Vaccinium darrowii</name>
    <dbReference type="NCBI Taxonomy" id="229202"/>
    <lineage>
        <taxon>Eukaryota</taxon>
        <taxon>Viridiplantae</taxon>
        <taxon>Streptophyta</taxon>
        <taxon>Embryophyta</taxon>
        <taxon>Tracheophyta</taxon>
        <taxon>Spermatophyta</taxon>
        <taxon>Magnoliopsida</taxon>
        <taxon>eudicotyledons</taxon>
        <taxon>Gunneridae</taxon>
        <taxon>Pentapetalae</taxon>
        <taxon>asterids</taxon>
        <taxon>Ericales</taxon>
        <taxon>Ericaceae</taxon>
        <taxon>Vaccinioideae</taxon>
        <taxon>Vaccinieae</taxon>
        <taxon>Vaccinium</taxon>
    </lineage>
</organism>
<dbReference type="EMBL" id="CM037160">
    <property type="protein sequence ID" value="KAH7841536.1"/>
    <property type="molecule type" value="Genomic_DNA"/>
</dbReference>
<name>A0ACB7XL86_9ERIC</name>